<keyword evidence="2" id="KW-1185">Reference proteome</keyword>
<name>A0A1I3VHC9_9SPHI</name>
<evidence type="ECO:0000313" key="2">
    <source>
        <dbReference type="Proteomes" id="UP000198670"/>
    </source>
</evidence>
<accession>A0A1I3VHC9</accession>
<organism evidence="1 2">
    <name type="scientific">Parapedobacter indicus</name>
    <dbReference type="NCBI Taxonomy" id="1477437"/>
    <lineage>
        <taxon>Bacteria</taxon>
        <taxon>Pseudomonadati</taxon>
        <taxon>Bacteroidota</taxon>
        <taxon>Sphingobacteriia</taxon>
        <taxon>Sphingobacteriales</taxon>
        <taxon>Sphingobacteriaceae</taxon>
        <taxon>Parapedobacter</taxon>
    </lineage>
</organism>
<dbReference type="Proteomes" id="UP000198670">
    <property type="component" value="Unassembled WGS sequence"/>
</dbReference>
<sequence length="196" mass="22303">MLLIFPSGVFTKDKVKEHKFLPFVKLMLDRMKDYKNFPQSCLSSHRKEDTAMSMNKFFTSLITLLACSASAQAQIIVNPDGTHSAAMGNIIVNSDGTHSVRTGDVIVNPNGTHSVISGNVLVTPDGKHVPFFDTGQKEADHKAATRDDNRYRYGAMTQRSLWLKRMDALKKQRREERKLRKARNKELRDVFHRAIR</sequence>
<evidence type="ECO:0000313" key="1">
    <source>
        <dbReference type="EMBL" id="SFJ94560.1"/>
    </source>
</evidence>
<dbReference type="EMBL" id="FOQO01000017">
    <property type="protein sequence ID" value="SFJ94560.1"/>
    <property type="molecule type" value="Genomic_DNA"/>
</dbReference>
<proteinExistence type="predicted"/>
<gene>
    <name evidence="1" type="ORF">SAMN05444682_1176</name>
</gene>
<dbReference type="STRING" id="1477437.SAMN05444682_1176"/>
<protein>
    <submittedName>
        <fullName evidence="1">Uncharacterized protein</fullName>
    </submittedName>
</protein>
<reference evidence="1 2" key="1">
    <citation type="submission" date="2016-10" db="EMBL/GenBank/DDBJ databases">
        <authorList>
            <person name="de Groot N.N."/>
        </authorList>
    </citation>
    <scope>NUCLEOTIDE SEQUENCE [LARGE SCALE GENOMIC DNA]</scope>
    <source>
        <strain evidence="1 2">RK1</strain>
    </source>
</reference>
<dbReference type="AlphaFoldDB" id="A0A1I3VHC9"/>